<evidence type="ECO:0000313" key="11">
    <source>
        <dbReference type="EMBL" id="MDN4166904.1"/>
    </source>
</evidence>
<dbReference type="PANTHER" id="PTHR43298:SF2">
    <property type="entry name" value="FMN_FAD EXPORTER YEEO-RELATED"/>
    <property type="match status" value="1"/>
</dbReference>
<keyword evidence="12" id="KW-1185">Reference proteome</keyword>
<comment type="caution">
    <text evidence="11">The sequence shown here is derived from an EMBL/GenBank/DDBJ whole genome shotgun (WGS) entry which is preliminary data.</text>
</comment>
<evidence type="ECO:0000256" key="9">
    <source>
        <dbReference type="ARBA" id="ARBA00031636"/>
    </source>
</evidence>
<feature type="transmembrane region" description="Helical" evidence="10">
    <location>
        <begin position="12"/>
        <end position="33"/>
    </location>
</feature>
<evidence type="ECO:0000256" key="7">
    <source>
        <dbReference type="ARBA" id="ARBA00023065"/>
    </source>
</evidence>
<protein>
    <recommendedName>
        <fullName evidence="9">Multidrug-efflux transporter</fullName>
    </recommendedName>
</protein>
<sequence length="456" mass="49639">MIANKYKQHFKQTFWIALPVVLSQLGHVMVGVFDNIMVGQLGKTPLAAASLANSVFYVFFTFGLGVSLAVTPFVAAADGEGKPKKAGRMLSHGLLVNTIFGIGLVLILVLASPVLRWLDQPEEVVTLAIPYLWIITTSILPFLIFQSFRQFAEGLSMTRQAMVITLLANGLNILGNYLLIYGKWGFPAMGLNGAGWSTLLSRVVMAVAMAYYVLNNKRFRAYLKGFQFKKWSKKIIRDLLNIGVPTGFQYIFEVGAFGAAAIMMGWFGTVPLAAHQIAINLASITYMMALGIGAAATVRVGNQWGKNDIQSLRDAGFMAYAMAIMFMTGGAVLFTLGRYFLPSLYIDDIAVIEAAASFMIIAALFQLSDGIQVVGTGVLRGISDAKIPTLICFFAYWVLALPLSYFLGHKLGYGPIGVWYGLFVGLSVAGVLLFIRFHKQTKRLRAASKEAAAKAA</sequence>
<evidence type="ECO:0000256" key="5">
    <source>
        <dbReference type="ARBA" id="ARBA00022692"/>
    </source>
</evidence>
<dbReference type="EMBL" id="JAUHJS010000009">
    <property type="protein sequence ID" value="MDN4166904.1"/>
    <property type="molecule type" value="Genomic_DNA"/>
</dbReference>
<dbReference type="Proteomes" id="UP001168552">
    <property type="component" value="Unassembled WGS sequence"/>
</dbReference>
<dbReference type="InterPro" id="IPR050222">
    <property type="entry name" value="MATE_MdtK"/>
</dbReference>
<dbReference type="InterPro" id="IPR048279">
    <property type="entry name" value="MdtK-like"/>
</dbReference>
<evidence type="ECO:0000256" key="10">
    <source>
        <dbReference type="SAM" id="Phobius"/>
    </source>
</evidence>
<keyword evidence="7" id="KW-0406">Ion transport</keyword>
<keyword evidence="5 10" id="KW-0812">Transmembrane</keyword>
<dbReference type="NCBIfam" id="TIGR00797">
    <property type="entry name" value="matE"/>
    <property type="match status" value="1"/>
</dbReference>
<feature type="transmembrane region" description="Helical" evidence="10">
    <location>
        <begin position="349"/>
        <end position="367"/>
    </location>
</feature>
<feature type="transmembrane region" description="Helical" evidence="10">
    <location>
        <begin position="89"/>
        <end position="111"/>
    </location>
</feature>
<keyword evidence="8 10" id="KW-0472">Membrane</keyword>
<keyword evidence="6 10" id="KW-1133">Transmembrane helix</keyword>
<feature type="transmembrane region" description="Helical" evidence="10">
    <location>
        <begin position="55"/>
        <end position="77"/>
    </location>
</feature>
<accession>A0ABT8F9H5</accession>
<keyword evidence="3" id="KW-0050">Antiport</keyword>
<dbReference type="RefSeq" id="WP_320005443.1">
    <property type="nucleotide sequence ID" value="NZ_JAUHJS010000009.1"/>
</dbReference>
<reference evidence="11" key="1">
    <citation type="submission" date="2023-06" db="EMBL/GenBank/DDBJ databases">
        <title>Cytophagales bacterium Strain LB-30, isolated from soil.</title>
        <authorList>
            <person name="Liu B."/>
        </authorList>
    </citation>
    <scope>NUCLEOTIDE SEQUENCE</scope>
    <source>
        <strain evidence="11">LB-30</strain>
    </source>
</reference>
<feature type="transmembrane region" description="Helical" evidence="10">
    <location>
        <begin position="387"/>
        <end position="407"/>
    </location>
</feature>
<evidence type="ECO:0000256" key="1">
    <source>
        <dbReference type="ARBA" id="ARBA00004651"/>
    </source>
</evidence>
<feature type="transmembrane region" description="Helical" evidence="10">
    <location>
        <begin position="273"/>
        <end position="296"/>
    </location>
</feature>
<name>A0ABT8F9H5_9BACT</name>
<evidence type="ECO:0000256" key="8">
    <source>
        <dbReference type="ARBA" id="ARBA00023136"/>
    </source>
</evidence>
<feature type="transmembrane region" description="Helical" evidence="10">
    <location>
        <begin position="131"/>
        <end position="149"/>
    </location>
</feature>
<keyword evidence="4" id="KW-1003">Cell membrane</keyword>
<dbReference type="PIRSF" id="PIRSF006603">
    <property type="entry name" value="DinF"/>
    <property type="match status" value="1"/>
</dbReference>
<comment type="subcellular location">
    <subcellularLocation>
        <location evidence="1">Cell membrane</location>
        <topology evidence="1">Multi-pass membrane protein</topology>
    </subcellularLocation>
</comment>
<proteinExistence type="predicted"/>
<organism evidence="11 12">
    <name type="scientific">Shiella aurantiaca</name>
    <dbReference type="NCBI Taxonomy" id="3058365"/>
    <lineage>
        <taxon>Bacteria</taxon>
        <taxon>Pseudomonadati</taxon>
        <taxon>Bacteroidota</taxon>
        <taxon>Cytophagia</taxon>
        <taxon>Cytophagales</taxon>
        <taxon>Shiellaceae</taxon>
        <taxon>Shiella</taxon>
    </lineage>
</organism>
<dbReference type="Pfam" id="PF01554">
    <property type="entry name" value="MatE"/>
    <property type="match status" value="2"/>
</dbReference>
<evidence type="ECO:0000256" key="4">
    <source>
        <dbReference type="ARBA" id="ARBA00022475"/>
    </source>
</evidence>
<feature type="transmembrane region" description="Helical" evidence="10">
    <location>
        <begin position="194"/>
        <end position="214"/>
    </location>
</feature>
<feature type="transmembrane region" description="Helical" evidence="10">
    <location>
        <begin position="161"/>
        <end position="182"/>
    </location>
</feature>
<feature type="transmembrane region" description="Helical" evidence="10">
    <location>
        <begin position="413"/>
        <end position="435"/>
    </location>
</feature>
<keyword evidence="2" id="KW-0813">Transport</keyword>
<feature type="transmembrane region" description="Helical" evidence="10">
    <location>
        <begin position="239"/>
        <end position="267"/>
    </location>
</feature>
<evidence type="ECO:0000256" key="3">
    <source>
        <dbReference type="ARBA" id="ARBA00022449"/>
    </source>
</evidence>
<dbReference type="InterPro" id="IPR002528">
    <property type="entry name" value="MATE_fam"/>
</dbReference>
<gene>
    <name evidence="11" type="ORF">QWY31_15440</name>
</gene>
<evidence type="ECO:0000313" key="12">
    <source>
        <dbReference type="Proteomes" id="UP001168552"/>
    </source>
</evidence>
<dbReference type="PANTHER" id="PTHR43298">
    <property type="entry name" value="MULTIDRUG RESISTANCE PROTEIN NORM-RELATED"/>
    <property type="match status" value="1"/>
</dbReference>
<dbReference type="CDD" id="cd13131">
    <property type="entry name" value="MATE_NorM_like"/>
    <property type="match status" value="1"/>
</dbReference>
<evidence type="ECO:0000256" key="2">
    <source>
        <dbReference type="ARBA" id="ARBA00022448"/>
    </source>
</evidence>
<evidence type="ECO:0000256" key="6">
    <source>
        <dbReference type="ARBA" id="ARBA00022989"/>
    </source>
</evidence>
<feature type="transmembrane region" description="Helical" evidence="10">
    <location>
        <begin position="317"/>
        <end position="337"/>
    </location>
</feature>